<dbReference type="InterPro" id="IPR012341">
    <property type="entry name" value="6hp_glycosidase-like_sf"/>
</dbReference>
<protein>
    <recommendedName>
        <fullName evidence="2">F5/8 type C domain-containing protein</fullName>
    </recommendedName>
</protein>
<reference evidence="3 4" key="1">
    <citation type="submission" date="2019-02" db="EMBL/GenBank/DDBJ databases">
        <title>Sequencing the genomes of 1000 actinobacteria strains.</title>
        <authorList>
            <person name="Klenk H.-P."/>
        </authorList>
    </citation>
    <scope>NUCLEOTIDE SEQUENCE [LARGE SCALE GENOMIC DNA]</scope>
    <source>
        <strain evidence="3 4">DSM 18319</strain>
    </source>
</reference>
<dbReference type="SUPFAM" id="SSF49785">
    <property type="entry name" value="Galactose-binding domain-like"/>
    <property type="match status" value="1"/>
</dbReference>
<dbReference type="Pfam" id="PF22124">
    <property type="entry name" value="Glyco_hydro_95_cat"/>
    <property type="match status" value="1"/>
</dbReference>
<dbReference type="InterPro" id="IPR008928">
    <property type="entry name" value="6-hairpin_glycosidase_sf"/>
</dbReference>
<feature type="signal peptide" evidence="1">
    <location>
        <begin position="1"/>
        <end position="28"/>
    </location>
</feature>
<dbReference type="InterPro" id="IPR054363">
    <property type="entry name" value="GH95_cat"/>
</dbReference>
<dbReference type="InterPro" id="IPR044060">
    <property type="entry name" value="Bacterial_rp_domain"/>
</dbReference>
<dbReference type="RefSeq" id="WP_165397387.1">
    <property type="nucleotide sequence ID" value="NZ_SHLC01000001.1"/>
</dbReference>
<dbReference type="PANTHER" id="PTHR31084">
    <property type="entry name" value="ALPHA-L-FUCOSIDASE 2"/>
    <property type="match status" value="1"/>
</dbReference>
<keyword evidence="4" id="KW-1185">Reference proteome</keyword>
<evidence type="ECO:0000313" key="4">
    <source>
        <dbReference type="Proteomes" id="UP000291483"/>
    </source>
</evidence>
<dbReference type="Gene3D" id="1.50.10.10">
    <property type="match status" value="1"/>
</dbReference>
<sequence length="1143" mass="121278">MERTRLFLRAGAVALAATVCIGVVPVGAAQAGVRTVTAQADAGAAASAADWEKVSAIVGGIYGEWRGDAYGGAISNSVPNTALLGNGDVGVTSYGAKGQKSFLISKSDFYSAGDLKGVFNSGNNLTKPLPVGGITIQGKPDDAASEPNLAPTRSAVSASGQHDAFAPALAVNGAMQNDANGYGWVTGVGRTHWLEVSFPEAISVQRWVVKNDGAVRSGYSANNTSAFRLQVSETGGPGATWTDVSVVDNNTADVFDQNLEQAVSSKHFRLYVTNPLQQSNTDANPRARIGQFELYAETKAPTAPEATVETHEKQDILNATIETSMALGGVPVEMDTWLAPSGNVMVTELVSKGDRAVELEVQTWGKPGNGSYPVASSVEDGVATANRSTFNNAPANPDSWRSQAALATEVVGAETTVSADSAKGMGLTTFTLPAGETVQLVTAVGGGGKNFGPDGTLLTDDPVAEAVAMVADAASADRLAALEGEHADWWKDFWSASYIDLPNRPEVMRYYYGAQYMLGSTSREGELAPGLFGIWHTTDNPSWSGDYHLNYNFIATFYGTNSSNRPELSLPAVDAMLSFVPKGVQRAADPAQLRRINKGFVDGRPDLQNGIADALLYPVGIGPWGTVTDDNYLSEALNAAYSAYPLIQYYHYTQDTEYLEEHIYDYLKKAVNFYDAWLDKSGDTYTLFAGYNEGSWATNPAVELAALKSVLTELIDASVVLDKDADKREHWQGILDKLAPQPTSEWAGKKVYSLAEKEWKNGQWVPLANPVPGDGNIIPLDIVVPGGQLGYYSTADEQQTARNTIDVFGNNAWRQINNFPRIFNDAVQSRYPADGVLANLTNTIKSQIQPNLRISDGNHGVEKIGATAAVNNMLLMTDQGVTKVFPNWVAGENASFSKLRAEGAFVLSASYDGASNTVSEISVTSEAGKPLTLAVPWGEGVHVVDSSGATIATTLGTAPNWSSEITATFNTVAGESYTVRQQGEPHAISVRNGASTPETARAGDTVTLTANAAADFHEFAGWTGGGVTFADAEEAETTFTMPDQDVALEATFASTVPVLAATARQQNKLSAIDFAIRSANGKGYTVYVSESGAPGSFTEYDAKYNSKGARLSGLKAGQELYAYVVYREGGTVVEVTSTVTLTP</sequence>
<gene>
    <name evidence="3" type="ORF">EV379_3101</name>
</gene>
<accession>A0A4Q8ARK3</accession>
<dbReference type="Pfam" id="PF22633">
    <property type="entry name" value="F5_F8_type_C_2"/>
    <property type="match status" value="1"/>
</dbReference>
<dbReference type="InterPro" id="IPR000421">
    <property type="entry name" value="FA58C"/>
</dbReference>
<dbReference type="Gene3D" id="2.60.120.260">
    <property type="entry name" value="Galactose-binding domain-like"/>
    <property type="match status" value="1"/>
</dbReference>
<feature type="chain" id="PRO_5020935429" description="F5/8 type C domain-containing protein" evidence="1">
    <location>
        <begin position="29"/>
        <end position="1143"/>
    </location>
</feature>
<dbReference type="Pfam" id="PF18998">
    <property type="entry name" value="Flg_new_2"/>
    <property type="match status" value="1"/>
</dbReference>
<dbReference type="Proteomes" id="UP000291483">
    <property type="component" value="Unassembled WGS sequence"/>
</dbReference>
<evidence type="ECO:0000259" key="2">
    <source>
        <dbReference type="PROSITE" id="PS50022"/>
    </source>
</evidence>
<keyword evidence="1" id="KW-0732">Signal</keyword>
<dbReference type="EMBL" id="SHLC01000001">
    <property type="protein sequence ID" value="RZU66735.1"/>
    <property type="molecule type" value="Genomic_DNA"/>
</dbReference>
<proteinExistence type="predicted"/>
<comment type="caution">
    <text evidence="3">The sequence shown here is derived from an EMBL/GenBank/DDBJ whole genome shotgun (WGS) entry which is preliminary data.</text>
</comment>
<dbReference type="AlphaFoldDB" id="A0A4Q8ARK3"/>
<dbReference type="GO" id="GO:0004560">
    <property type="term" value="F:alpha-L-fucosidase activity"/>
    <property type="evidence" value="ECO:0007669"/>
    <property type="project" value="TreeGrafter"/>
</dbReference>
<feature type="domain" description="F5/8 type C" evidence="2">
    <location>
        <begin position="144"/>
        <end position="297"/>
    </location>
</feature>
<name>A0A4Q8ARK3_9MICO</name>
<evidence type="ECO:0000313" key="3">
    <source>
        <dbReference type="EMBL" id="RZU66735.1"/>
    </source>
</evidence>
<organism evidence="3 4">
    <name type="scientific">Microterricola gilva</name>
    <dbReference type="NCBI Taxonomy" id="393267"/>
    <lineage>
        <taxon>Bacteria</taxon>
        <taxon>Bacillati</taxon>
        <taxon>Actinomycetota</taxon>
        <taxon>Actinomycetes</taxon>
        <taxon>Micrococcales</taxon>
        <taxon>Microbacteriaceae</taxon>
        <taxon>Microterricola</taxon>
    </lineage>
</organism>
<dbReference type="SUPFAM" id="SSF48208">
    <property type="entry name" value="Six-hairpin glycosidases"/>
    <property type="match status" value="1"/>
</dbReference>
<dbReference type="PROSITE" id="PS50022">
    <property type="entry name" value="FA58C_3"/>
    <property type="match status" value="1"/>
</dbReference>
<dbReference type="GO" id="GO:0005975">
    <property type="term" value="P:carbohydrate metabolic process"/>
    <property type="evidence" value="ECO:0007669"/>
    <property type="project" value="InterPro"/>
</dbReference>
<dbReference type="InterPro" id="IPR008979">
    <property type="entry name" value="Galactose-bd-like_sf"/>
</dbReference>
<dbReference type="PANTHER" id="PTHR31084:SF0">
    <property type="entry name" value="ALPHA-L-FUCOSIDASE 2"/>
    <property type="match status" value="1"/>
</dbReference>
<evidence type="ECO:0000256" key="1">
    <source>
        <dbReference type="SAM" id="SignalP"/>
    </source>
</evidence>